<comment type="similarity">
    <text evidence="2 9">Belongs to the resistance-nodulation-cell division (RND) (TC 2.A.6) family.</text>
</comment>
<keyword evidence="4" id="KW-1003">Cell membrane</keyword>
<organism evidence="10 11">
    <name type="scientific">Noviluteimonas gilva</name>
    <dbReference type="NCBI Taxonomy" id="2682097"/>
    <lineage>
        <taxon>Bacteria</taxon>
        <taxon>Pseudomonadati</taxon>
        <taxon>Pseudomonadota</taxon>
        <taxon>Gammaproteobacteria</taxon>
        <taxon>Lysobacterales</taxon>
        <taxon>Lysobacteraceae</taxon>
        <taxon>Noviluteimonas</taxon>
    </lineage>
</organism>
<keyword evidence="5 9" id="KW-0997">Cell inner membrane</keyword>
<evidence type="ECO:0000256" key="4">
    <source>
        <dbReference type="ARBA" id="ARBA00022475"/>
    </source>
</evidence>
<dbReference type="InterPro" id="IPR001036">
    <property type="entry name" value="Acrflvin-R"/>
</dbReference>
<dbReference type="AlphaFoldDB" id="A0A7C9M426"/>
<feature type="transmembrane region" description="Helical" evidence="9">
    <location>
        <begin position="440"/>
        <end position="460"/>
    </location>
</feature>
<feature type="transmembrane region" description="Helical" evidence="9">
    <location>
        <begin position="878"/>
        <end position="898"/>
    </location>
</feature>
<proteinExistence type="inferred from homology"/>
<dbReference type="GO" id="GO:0015562">
    <property type="term" value="F:efflux transmembrane transporter activity"/>
    <property type="evidence" value="ECO:0007669"/>
    <property type="project" value="InterPro"/>
</dbReference>
<evidence type="ECO:0000256" key="7">
    <source>
        <dbReference type="ARBA" id="ARBA00022989"/>
    </source>
</evidence>
<evidence type="ECO:0000313" key="11">
    <source>
        <dbReference type="Proteomes" id="UP000479692"/>
    </source>
</evidence>
<dbReference type="Proteomes" id="UP000479692">
    <property type="component" value="Unassembled WGS sequence"/>
</dbReference>
<dbReference type="InterPro" id="IPR004764">
    <property type="entry name" value="MdtF-like"/>
</dbReference>
<accession>A0A7C9M426</accession>
<feature type="transmembrane region" description="Helical" evidence="9">
    <location>
        <begin position="396"/>
        <end position="419"/>
    </location>
</feature>
<gene>
    <name evidence="10" type="ORF">GN331_09615</name>
</gene>
<feature type="transmembrane region" description="Helical" evidence="9">
    <location>
        <begin position="905"/>
        <end position="925"/>
    </location>
</feature>
<dbReference type="SUPFAM" id="SSF82866">
    <property type="entry name" value="Multidrug efflux transporter AcrB transmembrane domain"/>
    <property type="match status" value="2"/>
</dbReference>
<dbReference type="Pfam" id="PF00873">
    <property type="entry name" value="ACR_tran"/>
    <property type="match status" value="1"/>
</dbReference>
<sequence length="1053" mass="113157">MDFSKFFIDRPIFAAVLSIVIFAAGLIAIPLLPISEYPEVVPPSVVVRTVYPGANPKVIAETVATPLEEAINGVEDMMYFKSVAGSDGVLQMTITFKPGTDADDAAVKVQNRVAQALARLPEDVRRQGVTTQKQSPTFLMVVHLVSTDGKYDTLYLRNFMRLHVKDELAKIPGVGEAHQFGGGDYAMRIWLDPDKIAARGMTAGDVLRAVREQNIQVSAGQLGAEPMPNGSDFLTPINAQGRLRSVEEFKDVVLKSGDDGELVRLGDVARVELAAGDYTLRSRLDGQNAAAIGVFQAPGANALAIRDQVVAKMDQLQTRFPPGVEYRTVYDTTIFVRDSIKAVVSTLLEATLLVVLVVILFLQTWRASIIPLIAVPVSIVGTFGALHLLGFSINTLTLFGLVLAIGIVVDDAIVVVENVERHIEEGATPLEAAHLAMKEVSGPIIAIALVLCAVFVPMAFLSGVTGQFYKQFAVTIAISTVISAINSLTLSPALAAKLLRPHGAKKDVLSRGIERAFGWIFRPFNRFFHKNSERYQTGVGRLLGRRGRVFGVYAVLLVATAFVFQWVPSGFIPTQDKLYLIAGVKMPEGSSIERTDAALKKIAEAAKSIDGVGHEVAFPGLNPLQFTNTPNSGVVFFPLKPFNERHLSAKEINDQLNAKLSGIQEGFAFSLMPPPILGLGNGQGYSLFVEDRANLGYGALQNAVQAVQGTAAQTPGMGYPITSYQANVPQLDAEVDRVKAKAQGVPLTELFDTLQTYLGSAYVNDFNMFGRTWQVVAQADGPFRDNVEDIAKLRTRNVNGEMVPIGSMVTIKQSYGPDPVLRFNGYPAADLLGGYDPTKMSSGEAMEKVTEIAGQVLPNGMGFDWSDLSYQQATQGNAALVVFPLAVLLAFLVLAALYESWTLPLAVILIVPMTLLSALVGVKLTGGDNNVFVQVGLVVLMGLACKNAILIVEFARELEMQGKGIVEAALEACRLRLRPIVMTSIAFIAGTVPLVLSHGAGAEVRSVTGITVFAGMLGVTLFGLFLTPVFYVALRKLVAPKPEPAAALATTQA</sequence>
<feature type="transmembrane region" description="Helical" evidence="9">
    <location>
        <begin position="550"/>
        <end position="567"/>
    </location>
</feature>
<name>A0A7C9M426_9GAMM</name>
<protein>
    <recommendedName>
        <fullName evidence="9">Efflux pump membrane transporter</fullName>
    </recommendedName>
</protein>
<dbReference type="GO" id="GO:0005886">
    <property type="term" value="C:plasma membrane"/>
    <property type="evidence" value="ECO:0007669"/>
    <property type="project" value="UniProtKB-SubCell"/>
</dbReference>
<dbReference type="NCBIfam" id="NF000282">
    <property type="entry name" value="RND_permease_1"/>
    <property type="match status" value="1"/>
</dbReference>
<dbReference type="NCBIfam" id="TIGR00915">
    <property type="entry name" value="2A0602"/>
    <property type="match status" value="1"/>
</dbReference>
<evidence type="ECO:0000256" key="5">
    <source>
        <dbReference type="ARBA" id="ARBA00022519"/>
    </source>
</evidence>
<dbReference type="FunFam" id="1.20.1640.10:FF:000001">
    <property type="entry name" value="Efflux pump membrane transporter"/>
    <property type="match status" value="1"/>
</dbReference>
<dbReference type="GO" id="GO:0009636">
    <property type="term" value="P:response to toxic substance"/>
    <property type="evidence" value="ECO:0007669"/>
    <property type="project" value="UniProtKB-ARBA"/>
</dbReference>
<dbReference type="Gene3D" id="3.30.2090.10">
    <property type="entry name" value="Multidrug efflux transporter AcrB TolC docking domain, DN and DC subdomains"/>
    <property type="match status" value="2"/>
</dbReference>
<dbReference type="EMBL" id="WOXT01000002">
    <property type="protein sequence ID" value="MUV14462.1"/>
    <property type="molecule type" value="Genomic_DNA"/>
</dbReference>
<keyword evidence="11" id="KW-1185">Reference proteome</keyword>
<evidence type="ECO:0000256" key="3">
    <source>
        <dbReference type="ARBA" id="ARBA00022448"/>
    </source>
</evidence>
<dbReference type="Gene3D" id="1.20.1640.10">
    <property type="entry name" value="Multidrug efflux transporter AcrB transmembrane domain"/>
    <property type="match status" value="2"/>
</dbReference>
<keyword evidence="3 9" id="KW-0813">Transport</keyword>
<keyword evidence="7 9" id="KW-1133">Transmembrane helix</keyword>
<dbReference type="PRINTS" id="PR00702">
    <property type="entry name" value="ACRIFLAVINRP"/>
</dbReference>
<comment type="caution">
    <text evidence="10">The sequence shown here is derived from an EMBL/GenBank/DDBJ whole genome shotgun (WGS) entry which is preliminary data.</text>
</comment>
<comment type="subcellular location">
    <subcellularLocation>
        <location evidence="1 9">Cell inner membrane</location>
        <topology evidence="1 9">Multi-pass membrane protein</topology>
    </subcellularLocation>
</comment>
<evidence type="ECO:0000256" key="1">
    <source>
        <dbReference type="ARBA" id="ARBA00004429"/>
    </source>
</evidence>
<reference evidence="10 11" key="1">
    <citation type="submission" date="2019-12" db="EMBL/GenBank/DDBJ databases">
        <authorList>
            <person name="Xu J."/>
        </authorList>
    </citation>
    <scope>NUCLEOTIDE SEQUENCE [LARGE SCALE GENOMIC DNA]</scope>
    <source>
        <strain evidence="10 11">HX-5-24</strain>
    </source>
</reference>
<dbReference type="InterPro" id="IPR027463">
    <property type="entry name" value="AcrB_DN_DC_subdom"/>
</dbReference>
<dbReference type="Gene3D" id="3.30.70.1430">
    <property type="entry name" value="Multidrug efflux transporter AcrB pore domain"/>
    <property type="match status" value="2"/>
</dbReference>
<evidence type="ECO:0000256" key="2">
    <source>
        <dbReference type="ARBA" id="ARBA00010942"/>
    </source>
</evidence>
<keyword evidence="6 9" id="KW-0812">Transmembrane</keyword>
<dbReference type="SUPFAM" id="SSF82714">
    <property type="entry name" value="Multidrug efflux transporter AcrB TolC docking domain, DN and DC subdomains"/>
    <property type="match status" value="2"/>
</dbReference>
<feature type="transmembrane region" description="Helical" evidence="9">
    <location>
        <begin position="472"/>
        <end position="496"/>
    </location>
</feature>
<dbReference type="FunFam" id="3.30.70.1430:FF:000001">
    <property type="entry name" value="Efflux pump membrane transporter"/>
    <property type="match status" value="1"/>
</dbReference>
<dbReference type="SUPFAM" id="SSF82693">
    <property type="entry name" value="Multidrug efflux transporter AcrB pore domain, PN1, PN2, PC1 and PC2 subdomains"/>
    <property type="match status" value="4"/>
</dbReference>
<dbReference type="GO" id="GO:0042910">
    <property type="term" value="F:xenobiotic transmembrane transporter activity"/>
    <property type="evidence" value="ECO:0007669"/>
    <property type="project" value="TreeGrafter"/>
</dbReference>
<evidence type="ECO:0000256" key="8">
    <source>
        <dbReference type="ARBA" id="ARBA00023136"/>
    </source>
</evidence>
<keyword evidence="8 9" id="KW-0472">Membrane</keyword>
<feature type="transmembrane region" description="Helical" evidence="9">
    <location>
        <begin position="342"/>
        <end position="362"/>
    </location>
</feature>
<evidence type="ECO:0000313" key="10">
    <source>
        <dbReference type="EMBL" id="MUV14462.1"/>
    </source>
</evidence>
<dbReference type="RefSeq" id="WP_156641748.1">
    <property type="nucleotide sequence ID" value="NZ_WOXT01000002.1"/>
</dbReference>
<dbReference type="PANTHER" id="PTHR32063">
    <property type="match status" value="1"/>
</dbReference>
<feature type="transmembrane region" description="Helical" evidence="9">
    <location>
        <begin position="975"/>
        <end position="996"/>
    </location>
</feature>
<evidence type="ECO:0000256" key="9">
    <source>
        <dbReference type="RuleBase" id="RU364070"/>
    </source>
</evidence>
<evidence type="ECO:0000256" key="6">
    <source>
        <dbReference type="ARBA" id="ARBA00022692"/>
    </source>
</evidence>
<feature type="transmembrane region" description="Helical" evidence="9">
    <location>
        <begin position="931"/>
        <end position="954"/>
    </location>
</feature>
<dbReference type="Gene3D" id="3.30.70.1440">
    <property type="entry name" value="Multidrug efflux transporter AcrB pore domain"/>
    <property type="match status" value="1"/>
</dbReference>
<feature type="transmembrane region" description="Helical" evidence="9">
    <location>
        <begin position="369"/>
        <end position="390"/>
    </location>
</feature>
<dbReference type="PANTHER" id="PTHR32063:SF11">
    <property type="entry name" value="CATION OR DRUG EFFLUX SYSTEM PROTEIN"/>
    <property type="match status" value="1"/>
</dbReference>
<dbReference type="Gene3D" id="3.30.70.1320">
    <property type="entry name" value="Multidrug efflux transporter AcrB pore domain like"/>
    <property type="match status" value="1"/>
</dbReference>
<feature type="transmembrane region" description="Helical" evidence="9">
    <location>
        <begin position="12"/>
        <end position="32"/>
    </location>
</feature>
<feature type="transmembrane region" description="Helical" evidence="9">
    <location>
        <begin position="1008"/>
        <end position="1034"/>
    </location>
</feature>